<name>A0ACC1Y5E6_MELAZ</name>
<gene>
    <name evidence="1" type="ORF">OWV82_009524</name>
</gene>
<protein>
    <submittedName>
        <fullName evidence="1">Protein UPSTREAM OF FLC-like</fullName>
    </submittedName>
</protein>
<accession>A0ACC1Y5E6</accession>
<dbReference type="Proteomes" id="UP001164539">
    <property type="component" value="Chromosome 5"/>
</dbReference>
<proteinExistence type="predicted"/>
<evidence type="ECO:0000313" key="2">
    <source>
        <dbReference type="Proteomes" id="UP001164539"/>
    </source>
</evidence>
<evidence type="ECO:0000313" key="1">
    <source>
        <dbReference type="EMBL" id="KAJ4717735.1"/>
    </source>
</evidence>
<reference evidence="1 2" key="1">
    <citation type="journal article" date="2023" name="Science">
        <title>Complex scaffold remodeling in plant triterpene biosynthesis.</title>
        <authorList>
            <person name="De La Pena R."/>
            <person name="Hodgson H."/>
            <person name="Liu J.C."/>
            <person name="Stephenson M.J."/>
            <person name="Martin A.C."/>
            <person name="Owen C."/>
            <person name="Harkess A."/>
            <person name="Leebens-Mack J."/>
            <person name="Jimenez L.E."/>
            <person name="Osbourn A."/>
            <person name="Sattely E.S."/>
        </authorList>
    </citation>
    <scope>NUCLEOTIDE SEQUENCE [LARGE SCALE GENOMIC DNA]</scope>
    <source>
        <strain evidence="2">cv. JPN11</strain>
        <tissue evidence="1">Leaf</tissue>
    </source>
</reference>
<dbReference type="EMBL" id="CM051398">
    <property type="protein sequence ID" value="KAJ4717735.1"/>
    <property type="molecule type" value="Genomic_DNA"/>
</dbReference>
<comment type="caution">
    <text evidence="1">The sequence shown here is derived from an EMBL/GenBank/DDBJ whole genome shotgun (WGS) entry which is preliminary data.</text>
</comment>
<organism evidence="1 2">
    <name type="scientific">Melia azedarach</name>
    <name type="common">Chinaberry tree</name>
    <dbReference type="NCBI Taxonomy" id="155640"/>
    <lineage>
        <taxon>Eukaryota</taxon>
        <taxon>Viridiplantae</taxon>
        <taxon>Streptophyta</taxon>
        <taxon>Embryophyta</taxon>
        <taxon>Tracheophyta</taxon>
        <taxon>Spermatophyta</taxon>
        <taxon>Magnoliopsida</taxon>
        <taxon>eudicotyledons</taxon>
        <taxon>Gunneridae</taxon>
        <taxon>Pentapetalae</taxon>
        <taxon>rosids</taxon>
        <taxon>malvids</taxon>
        <taxon>Sapindales</taxon>
        <taxon>Meliaceae</taxon>
        <taxon>Melia</taxon>
    </lineage>
</organism>
<keyword evidence="2" id="KW-1185">Reference proteome</keyword>
<sequence length="265" mass="30206">MYSRAKEITNPEKGRIQVEQKPKTQQKASVVYYLSRNGKLEHPHFIEVPLSSPRLYLRDVMSRFNFLRGQGMANMYFWSSKRSYKNAFVWQDLSENDIIYPCHGNEYILKGSQLEKCLSFRSCETTAILSDDKNSSETTSSSEDSSFPAITRRKNHSMSTLDDLVERKITHGMKGIDVSTQTDNNNRQRRLQIDEEISPQPSSFASEAVVGTKDCLKVHGSADIRHQTVESDRPSRRIKVPMVLMKLIACGSNTVKDSESIKSKD</sequence>